<dbReference type="OrthoDB" id="1924787at2759"/>
<reference evidence="11 12" key="1">
    <citation type="submission" date="2014-04" db="EMBL/GenBank/DDBJ databases">
        <authorList>
            <consortium name="DOE Joint Genome Institute"/>
            <person name="Kuo A."/>
            <person name="Girlanda M."/>
            <person name="Perotto S."/>
            <person name="Kohler A."/>
            <person name="Nagy L.G."/>
            <person name="Floudas D."/>
            <person name="Copeland A."/>
            <person name="Barry K.W."/>
            <person name="Cichocki N."/>
            <person name="Veneault-Fourrey C."/>
            <person name="LaButti K."/>
            <person name="Lindquist E.A."/>
            <person name="Lipzen A."/>
            <person name="Lundell T."/>
            <person name="Morin E."/>
            <person name="Murat C."/>
            <person name="Sun H."/>
            <person name="Tunlid A."/>
            <person name="Henrissat B."/>
            <person name="Grigoriev I.V."/>
            <person name="Hibbett D.S."/>
            <person name="Martin F."/>
            <person name="Nordberg H.P."/>
            <person name="Cantor M.N."/>
            <person name="Hua S.X."/>
        </authorList>
    </citation>
    <scope>NUCLEOTIDE SEQUENCE [LARGE SCALE GENOMIC DNA]</scope>
    <source>
        <strain evidence="11 12">MUT 4182</strain>
    </source>
</reference>
<dbReference type="InterPro" id="IPR017593">
    <property type="entry name" value="Allantoinase"/>
</dbReference>
<evidence type="ECO:0000256" key="9">
    <source>
        <dbReference type="ARBA" id="ARBA00022833"/>
    </source>
</evidence>
<dbReference type="InterPro" id="IPR032466">
    <property type="entry name" value="Metal_Hydrolase"/>
</dbReference>
<evidence type="ECO:0000313" key="11">
    <source>
        <dbReference type="EMBL" id="KIO28008.1"/>
    </source>
</evidence>
<dbReference type="GO" id="GO:0005737">
    <property type="term" value="C:cytoplasm"/>
    <property type="evidence" value="ECO:0007669"/>
    <property type="project" value="TreeGrafter"/>
</dbReference>
<evidence type="ECO:0000256" key="6">
    <source>
        <dbReference type="ARBA" id="ARBA00012863"/>
    </source>
</evidence>
<gene>
    <name evidence="11" type="ORF">M407DRAFT_14809</name>
</gene>
<evidence type="ECO:0000313" key="12">
    <source>
        <dbReference type="Proteomes" id="UP000054248"/>
    </source>
</evidence>
<dbReference type="STRING" id="1051891.A0A0C3L2N7"/>
<reference evidence="12" key="2">
    <citation type="submission" date="2015-01" db="EMBL/GenBank/DDBJ databases">
        <title>Evolutionary Origins and Diversification of the Mycorrhizal Mutualists.</title>
        <authorList>
            <consortium name="DOE Joint Genome Institute"/>
            <consortium name="Mycorrhizal Genomics Consortium"/>
            <person name="Kohler A."/>
            <person name="Kuo A."/>
            <person name="Nagy L.G."/>
            <person name="Floudas D."/>
            <person name="Copeland A."/>
            <person name="Barry K.W."/>
            <person name="Cichocki N."/>
            <person name="Veneault-Fourrey C."/>
            <person name="LaButti K."/>
            <person name="Lindquist E.A."/>
            <person name="Lipzen A."/>
            <person name="Lundell T."/>
            <person name="Morin E."/>
            <person name="Murat C."/>
            <person name="Riley R."/>
            <person name="Ohm R."/>
            <person name="Sun H."/>
            <person name="Tunlid A."/>
            <person name="Henrissat B."/>
            <person name="Grigoriev I.V."/>
            <person name="Hibbett D.S."/>
            <person name="Martin F."/>
        </authorList>
    </citation>
    <scope>NUCLEOTIDE SEQUENCE [LARGE SCALE GENOMIC DNA]</scope>
    <source>
        <strain evidence="12">MUT 4182</strain>
    </source>
</reference>
<dbReference type="GO" id="GO:0000256">
    <property type="term" value="P:allantoin catabolic process"/>
    <property type="evidence" value="ECO:0007669"/>
    <property type="project" value="UniProtKB-UniPathway"/>
</dbReference>
<comment type="subunit">
    <text evidence="5">Homotetramer.</text>
</comment>
<dbReference type="InterPro" id="IPR002195">
    <property type="entry name" value="Dihydroorotase_CS"/>
</dbReference>
<evidence type="ECO:0000256" key="3">
    <source>
        <dbReference type="ARBA" id="ARBA00004968"/>
    </source>
</evidence>
<proteinExistence type="inferred from homology"/>
<dbReference type="PROSITE" id="PS00482">
    <property type="entry name" value="DIHYDROOROTASE_1"/>
    <property type="match status" value="1"/>
</dbReference>
<name>A0A0C3L2N7_9AGAM</name>
<evidence type="ECO:0000256" key="2">
    <source>
        <dbReference type="ARBA" id="ARBA00001947"/>
    </source>
</evidence>
<evidence type="ECO:0000256" key="1">
    <source>
        <dbReference type="ARBA" id="ARBA00001756"/>
    </source>
</evidence>
<sequence length="469" mass="51343">MARILLYWGWSSQETDVAIRKVGKVVVNLVTGKIDAVHEGKRDKNEYYASTPDELWVDAGDLYVLPGLVDAHVHLNEPGRTHWEGFMTGTQAAISGGVTTVVDMPLNSIPPTTTVQNLEAKRDAARGQCWTDVGFWGGIIPGNDKDLPQLVEKGVKGFKCFLIESGVDEFPCVAEDDLVQAMVALDETPTTVLYHAELEGKGDAAKERMDSVSDKDPASYSTFLTSRPPSLELDAIELVISLHRRFPNIRGHVVHLSAAEALPAIRQARAAGVNFTVETCFHYLCLNAEQIPHGHPEFKCCPPIRDNSNRELLWEGLLDGTIDCVVSDHSPCVASLKRVEEDGDFMKAWGGISTLGLGLSLLWTEATNNRKEVSIGDIIEWTSVNTARHASLDGVKGSIEVGYDGDFVIWDPEAEFLVTKGLLKFKNKLSPYEGLRLRGVVNKSYVRGTLGYNRLTGGFVGLTAPGQLL</sequence>
<dbReference type="GO" id="GO:0008270">
    <property type="term" value="F:zinc ion binding"/>
    <property type="evidence" value="ECO:0007669"/>
    <property type="project" value="InterPro"/>
</dbReference>
<dbReference type="Gene3D" id="3.20.20.140">
    <property type="entry name" value="Metal-dependent hydrolases"/>
    <property type="match status" value="1"/>
</dbReference>
<dbReference type="PANTHER" id="PTHR43668:SF2">
    <property type="entry name" value="ALLANTOINASE"/>
    <property type="match status" value="1"/>
</dbReference>
<organism evidence="11 12">
    <name type="scientific">Tulasnella calospora MUT 4182</name>
    <dbReference type="NCBI Taxonomy" id="1051891"/>
    <lineage>
        <taxon>Eukaryota</taxon>
        <taxon>Fungi</taxon>
        <taxon>Dikarya</taxon>
        <taxon>Basidiomycota</taxon>
        <taxon>Agaricomycotina</taxon>
        <taxon>Agaricomycetes</taxon>
        <taxon>Cantharellales</taxon>
        <taxon>Tulasnellaceae</taxon>
        <taxon>Tulasnella</taxon>
    </lineage>
</organism>
<keyword evidence="12" id="KW-1185">Reference proteome</keyword>
<dbReference type="UniPathway" id="UPA00395">
    <property type="reaction ID" value="UER00653"/>
</dbReference>
<evidence type="ECO:0000256" key="4">
    <source>
        <dbReference type="ARBA" id="ARBA00010368"/>
    </source>
</evidence>
<dbReference type="NCBIfam" id="TIGR03178">
    <property type="entry name" value="allantoinase"/>
    <property type="match status" value="1"/>
</dbReference>
<protein>
    <recommendedName>
        <fullName evidence="6">allantoinase</fullName>
        <ecNumber evidence="6">3.5.2.5</ecNumber>
    </recommendedName>
</protein>
<comment type="cofactor">
    <cofactor evidence="2">
        <name>Zn(2+)</name>
        <dbReference type="ChEBI" id="CHEBI:29105"/>
    </cofactor>
</comment>
<dbReference type="GO" id="GO:0006145">
    <property type="term" value="P:purine nucleobase catabolic process"/>
    <property type="evidence" value="ECO:0007669"/>
    <property type="project" value="TreeGrafter"/>
</dbReference>
<comment type="pathway">
    <text evidence="3">Nitrogen metabolism; (S)-allantoin degradation; allantoate from (S)-allantoin: step 1/1.</text>
</comment>
<dbReference type="GO" id="GO:0004038">
    <property type="term" value="F:allantoinase activity"/>
    <property type="evidence" value="ECO:0007669"/>
    <property type="project" value="UniProtKB-EC"/>
</dbReference>
<evidence type="ECO:0000256" key="8">
    <source>
        <dbReference type="ARBA" id="ARBA00022801"/>
    </source>
</evidence>
<comment type="catalytic activity">
    <reaction evidence="1">
        <text>(S)-allantoin + H2O = allantoate + H(+)</text>
        <dbReference type="Rhea" id="RHEA:17029"/>
        <dbReference type="ChEBI" id="CHEBI:15377"/>
        <dbReference type="ChEBI" id="CHEBI:15378"/>
        <dbReference type="ChEBI" id="CHEBI:15678"/>
        <dbReference type="ChEBI" id="CHEBI:17536"/>
        <dbReference type="EC" id="3.5.2.5"/>
    </reaction>
</comment>
<evidence type="ECO:0000256" key="7">
    <source>
        <dbReference type="ARBA" id="ARBA00022723"/>
    </source>
</evidence>
<feature type="domain" description="Amidohydrolase-related" evidence="10">
    <location>
        <begin position="63"/>
        <end position="449"/>
    </location>
</feature>
<dbReference type="Proteomes" id="UP000054248">
    <property type="component" value="Unassembled WGS sequence"/>
</dbReference>
<dbReference type="InterPro" id="IPR050138">
    <property type="entry name" value="DHOase/Allantoinase_Hydrolase"/>
</dbReference>
<dbReference type="HOGENOM" id="CLU_015572_4_0_1"/>
<dbReference type="AlphaFoldDB" id="A0A0C3L2N7"/>
<accession>A0A0C3L2N7</accession>
<dbReference type="EMBL" id="KN823000">
    <property type="protein sequence ID" value="KIO28008.1"/>
    <property type="molecule type" value="Genomic_DNA"/>
</dbReference>
<evidence type="ECO:0000259" key="10">
    <source>
        <dbReference type="Pfam" id="PF01979"/>
    </source>
</evidence>
<dbReference type="SUPFAM" id="SSF51338">
    <property type="entry name" value="Composite domain of metallo-dependent hydrolases"/>
    <property type="match status" value="1"/>
</dbReference>
<dbReference type="InterPro" id="IPR006680">
    <property type="entry name" value="Amidohydro-rel"/>
</dbReference>
<dbReference type="InterPro" id="IPR011059">
    <property type="entry name" value="Metal-dep_hydrolase_composite"/>
</dbReference>
<evidence type="ECO:0000256" key="5">
    <source>
        <dbReference type="ARBA" id="ARBA00011881"/>
    </source>
</evidence>
<dbReference type="SUPFAM" id="SSF51556">
    <property type="entry name" value="Metallo-dependent hydrolases"/>
    <property type="match status" value="1"/>
</dbReference>
<dbReference type="Pfam" id="PF01979">
    <property type="entry name" value="Amidohydro_1"/>
    <property type="match status" value="1"/>
</dbReference>
<dbReference type="GO" id="GO:0050897">
    <property type="term" value="F:cobalt ion binding"/>
    <property type="evidence" value="ECO:0007669"/>
    <property type="project" value="InterPro"/>
</dbReference>
<comment type="similarity">
    <text evidence="4">Belongs to the metallo-dependent hydrolases superfamily. Allantoinase family.</text>
</comment>
<keyword evidence="8" id="KW-0378">Hydrolase</keyword>
<keyword evidence="9" id="KW-0862">Zinc</keyword>
<dbReference type="FunFam" id="3.20.20.140:FF:000032">
    <property type="entry name" value="Allantoinase Dal1"/>
    <property type="match status" value="1"/>
</dbReference>
<dbReference type="PANTHER" id="PTHR43668">
    <property type="entry name" value="ALLANTOINASE"/>
    <property type="match status" value="1"/>
</dbReference>
<dbReference type="EC" id="3.5.2.5" evidence="6"/>
<keyword evidence="7" id="KW-0479">Metal-binding</keyword>